<dbReference type="PROSITE" id="PS00409">
    <property type="entry name" value="PROKAR_NTER_METHYL"/>
    <property type="match status" value="1"/>
</dbReference>
<evidence type="ECO:0000256" key="1">
    <source>
        <dbReference type="SAM" id="Phobius"/>
    </source>
</evidence>
<proteinExistence type="predicted"/>
<reference evidence="2 5" key="2">
    <citation type="submission" date="2019-09" db="EMBL/GenBank/DDBJ databases">
        <title>Draft genome sequence of Pseudomonas brenneri CCUG 51514(T).</title>
        <authorList>
            <person name="Tunovic T."/>
            <person name="Pineiro-Iglesias B."/>
            <person name="Unosson C."/>
            <person name="Inganas E."/>
            <person name="Ohlen M."/>
            <person name="Cardew S."/>
            <person name="Jensie-Markopoulos S."/>
            <person name="Salva-Serra F."/>
            <person name="Jaen-Luchoro D."/>
            <person name="Svensson-Stadler L."/>
            <person name="Chun J."/>
            <person name="Moore E."/>
        </authorList>
    </citation>
    <scope>NUCLEOTIDE SEQUENCE [LARGE SCALE GENOMIC DNA]</scope>
    <source>
        <strain evidence="2 5">CCUG 51514</strain>
    </source>
</reference>
<evidence type="ECO:0000313" key="5">
    <source>
        <dbReference type="Proteomes" id="UP000325296"/>
    </source>
</evidence>
<dbReference type="Gene3D" id="3.30.700.10">
    <property type="entry name" value="Glycoprotein, Type 4 Pilin"/>
    <property type="match status" value="1"/>
</dbReference>
<organism evidence="2 5">
    <name type="scientific">Pseudomonas brenneri</name>
    <dbReference type="NCBI Taxonomy" id="129817"/>
    <lineage>
        <taxon>Bacteria</taxon>
        <taxon>Pseudomonadati</taxon>
        <taxon>Pseudomonadota</taxon>
        <taxon>Gammaproteobacteria</taxon>
        <taxon>Pseudomonadales</taxon>
        <taxon>Pseudomonadaceae</taxon>
        <taxon>Pseudomonas</taxon>
    </lineage>
</organism>
<keyword evidence="1" id="KW-1133">Transmembrane helix</keyword>
<evidence type="ECO:0000313" key="4">
    <source>
        <dbReference type="Proteomes" id="UP000199620"/>
    </source>
</evidence>
<accession>A0A5B2UUA0</accession>
<dbReference type="EMBL" id="VUOL01000007">
    <property type="protein sequence ID" value="KAA2229517.1"/>
    <property type="molecule type" value="Genomic_DNA"/>
</dbReference>
<dbReference type="SUPFAM" id="SSF54523">
    <property type="entry name" value="Pili subunits"/>
    <property type="match status" value="1"/>
</dbReference>
<feature type="transmembrane region" description="Helical" evidence="1">
    <location>
        <begin position="7"/>
        <end position="31"/>
    </location>
</feature>
<sequence length="132" mass="14143">MSGNCKGFTLIELLIALAVIATLAAVIYPGYTAHVKKAYRTEIVGLLTEQAQHLERYYVRNGTFIDASGVSTGNDRYRITVILNPQDFTLTATPFAVAMLGDPCGGFSLTSTGARANPGAVPGTTRQECWGR</sequence>
<protein>
    <submittedName>
        <fullName evidence="2">Prepilin-type N-terminal cleavage/methylation domain-containing protein</fullName>
    </submittedName>
    <submittedName>
        <fullName evidence="3">Type IV pilus assembly protein PilE</fullName>
    </submittedName>
</protein>
<dbReference type="Pfam" id="PF16732">
    <property type="entry name" value="ComP_DUS"/>
    <property type="match status" value="1"/>
</dbReference>
<dbReference type="Proteomes" id="UP000199620">
    <property type="component" value="Chromosome I"/>
</dbReference>
<dbReference type="Pfam" id="PF07963">
    <property type="entry name" value="N_methyl"/>
    <property type="match status" value="1"/>
</dbReference>
<dbReference type="AlphaFoldDB" id="A0A5B2UUA0"/>
<reference evidence="3 4" key="1">
    <citation type="submission" date="2016-10" db="EMBL/GenBank/DDBJ databases">
        <authorList>
            <person name="Varghese N."/>
            <person name="Submissions S."/>
        </authorList>
    </citation>
    <scope>NUCLEOTIDE SEQUENCE [LARGE SCALE GENOMIC DNA]</scope>
    <source>
        <strain evidence="3 4">BS2771</strain>
    </source>
</reference>
<dbReference type="Proteomes" id="UP000325296">
    <property type="component" value="Unassembled WGS sequence"/>
</dbReference>
<keyword evidence="4" id="KW-1185">Reference proteome</keyword>
<dbReference type="InterPro" id="IPR031982">
    <property type="entry name" value="PilE-like"/>
</dbReference>
<dbReference type="RefSeq" id="WP_090292079.1">
    <property type="nucleotide sequence ID" value="NZ_BMNU01000002.1"/>
</dbReference>
<dbReference type="NCBIfam" id="TIGR02532">
    <property type="entry name" value="IV_pilin_GFxxxE"/>
    <property type="match status" value="1"/>
</dbReference>
<dbReference type="OrthoDB" id="5296638at2"/>
<keyword evidence="1" id="KW-0472">Membrane</keyword>
<evidence type="ECO:0000313" key="3">
    <source>
        <dbReference type="EMBL" id="SDV05200.1"/>
    </source>
</evidence>
<name>A0A5B2UUA0_9PSED</name>
<dbReference type="EMBL" id="LT629800">
    <property type="protein sequence ID" value="SDV05200.1"/>
    <property type="molecule type" value="Genomic_DNA"/>
</dbReference>
<evidence type="ECO:0000313" key="2">
    <source>
        <dbReference type="EMBL" id="KAA2229517.1"/>
    </source>
</evidence>
<keyword evidence="1" id="KW-0812">Transmembrane</keyword>
<gene>
    <name evidence="2" type="ORF">F1720_13885</name>
    <name evidence="3" type="ORF">SAMN04490181_3702</name>
</gene>
<dbReference type="GO" id="GO:0043683">
    <property type="term" value="P:type IV pilus assembly"/>
    <property type="evidence" value="ECO:0007669"/>
    <property type="project" value="InterPro"/>
</dbReference>
<dbReference type="InterPro" id="IPR012902">
    <property type="entry name" value="N_methyl_site"/>
</dbReference>
<dbReference type="InterPro" id="IPR045584">
    <property type="entry name" value="Pilin-like"/>
</dbReference>